<accession>A0A835YV82</accession>
<evidence type="ECO:0000256" key="7">
    <source>
        <dbReference type="ARBA" id="ARBA00022840"/>
    </source>
</evidence>
<evidence type="ECO:0000256" key="3">
    <source>
        <dbReference type="ARBA" id="ARBA00022527"/>
    </source>
</evidence>
<keyword evidence="5 14" id="KW-0547">Nucleotide-binding</keyword>
<organism evidence="17 18">
    <name type="scientific">Tribonema minus</name>
    <dbReference type="NCBI Taxonomy" id="303371"/>
    <lineage>
        <taxon>Eukaryota</taxon>
        <taxon>Sar</taxon>
        <taxon>Stramenopiles</taxon>
        <taxon>Ochrophyta</taxon>
        <taxon>PX clade</taxon>
        <taxon>Xanthophyceae</taxon>
        <taxon>Tribonematales</taxon>
        <taxon>Tribonemataceae</taxon>
        <taxon>Tribonema</taxon>
    </lineage>
</organism>
<dbReference type="GO" id="GO:0005524">
    <property type="term" value="F:ATP binding"/>
    <property type="evidence" value="ECO:0007669"/>
    <property type="project" value="UniProtKB-UniRule"/>
</dbReference>
<evidence type="ECO:0000256" key="5">
    <source>
        <dbReference type="ARBA" id="ARBA00022741"/>
    </source>
</evidence>
<evidence type="ECO:0000256" key="8">
    <source>
        <dbReference type="ARBA" id="ARBA00038543"/>
    </source>
</evidence>
<evidence type="ECO:0000256" key="14">
    <source>
        <dbReference type="PROSITE-ProRule" id="PRU10141"/>
    </source>
</evidence>
<dbReference type="GO" id="GO:0004693">
    <property type="term" value="F:cyclin-dependent protein serine/threonine kinase activity"/>
    <property type="evidence" value="ECO:0007669"/>
    <property type="project" value="UniProtKB-EC"/>
</dbReference>
<name>A0A835YV82_9STRA</name>
<evidence type="ECO:0000256" key="4">
    <source>
        <dbReference type="ARBA" id="ARBA00022679"/>
    </source>
</evidence>
<dbReference type="Gene3D" id="3.30.200.20">
    <property type="entry name" value="Phosphorylase Kinase, domain 1"/>
    <property type="match status" value="1"/>
</dbReference>
<keyword evidence="7 14" id="KW-0067">ATP-binding</keyword>
<keyword evidence="3" id="KW-0723">Serine/threonine-protein kinase</keyword>
<feature type="region of interest" description="Disordered" evidence="15">
    <location>
        <begin position="54"/>
        <end position="116"/>
    </location>
</feature>
<evidence type="ECO:0000256" key="15">
    <source>
        <dbReference type="SAM" id="MobiDB-lite"/>
    </source>
</evidence>
<evidence type="ECO:0000256" key="1">
    <source>
        <dbReference type="ARBA" id="ARBA00006485"/>
    </source>
</evidence>
<feature type="compositionally biased region" description="Polar residues" evidence="15">
    <location>
        <begin position="499"/>
        <end position="510"/>
    </location>
</feature>
<feature type="region of interest" description="Disordered" evidence="15">
    <location>
        <begin position="446"/>
        <end position="465"/>
    </location>
</feature>
<comment type="catalytic activity">
    <reaction evidence="13">
        <text>L-seryl-[protein] + ATP = O-phospho-L-seryl-[protein] + ADP + H(+)</text>
        <dbReference type="Rhea" id="RHEA:17989"/>
        <dbReference type="Rhea" id="RHEA-COMP:9863"/>
        <dbReference type="Rhea" id="RHEA-COMP:11604"/>
        <dbReference type="ChEBI" id="CHEBI:15378"/>
        <dbReference type="ChEBI" id="CHEBI:29999"/>
        <dbReference type="ChEBI" id="CHEBI:30616"/>
        <dbReference type="ChEBI" id="CHEBI:83421"/>
        <dbReference type="ChEBI" id="CHEBI:456216"/>
        <dbReference type="EC" id="2.7.11.22"/>
    </reaction>
</comment>
<evidence type="ECO:0000256" key="2">
    <source>
        <dbReference type="ARBA" id="ARBA00012425"/>
    </source>
</evidence>
<sequence>MGAMEPHGGTAMQASPAIGQAYATHQPVAASLHQFNGHTPDVTTSMHMHASLHTTPLAPLPPQQQQHHHQHHIMWQQQPPLPLEASPPPLPPSSEDPPPLPPPPPPPEEPYDERSGLSAMHAQERPLKMFKRAGRPTAAANRVRSIDDYEQRRVIGNGTFGQVFEAIDRRNKMPVAIKLVKMERESEGIPITALREIRLLQTLHHLNIVRLIEVVKGSRHPQGEATESPECGELHMVFEYVDNDLAGLLEMSPKDLTPIRVKTFMLHLLEGMDYMHKHNIVHRDLKCANLLISREGILKIADWGLARIINGRDQNQAYTQKVITLWYRPPELLMSSKHYGFAVDMWSAGCIFGEMVQRSPLLPGREEPDQLELAARFVLKVNLPDYDHHRLNFQNHPRPPQLRQRLFDSFKSHPLALEMLQKLLALDPARRPPADEAKYDAYFKRPPHAAEPGQLPPLSGSGYHEHQAKLEVRKRNLEAHSLRRAREERQRDQAMVAQLSRNSAGSMLRR</sequence>
<comment type="catalytic activity">
    <reaction evidence="12">
        <text>L-threonyl-[protein] + ATP = O-phospho-L-threonyl-[protein] + ADP + H(+)</text>
        <dbReference type="Rhea" id="RHEA:46608"/>
        <dbReference type="Rhea" id="RHEA-COMP:11060"/>
        <dbReference type="Rhea" id="RHEA-COMP:11605"/>
        <dbReference type="ChEBI" id="CHEBI:15378"/>
        <dbReference type="ChEBI" id="CHEBI:30013"/>
        <dbReference type="ChEBI" id="CHEBI:30616"/>
        <dbReference type="ChEBI" id="CHEBI:61977"/>
        <dbReference type="ChEBI" id="CHEBI:456216"/>
        <dbReference type="EC" id="2.7.11.22"/>
    </reaction>
</comment>
<keyword evidence="18" id="KW-1185">Reference proteome</keyword>
<evidence type="ECO:0000256" key="11">
    <source>
        <dbReference type="ARBA" id="ARBA00042858"/>
    </source>
</evidence>
<evidence type="ECO:0000256" key="10">
    <source>
        <dbReference type="ARBA" id="ARBA00041902"/>
    </source>
</evidence>
<dbReference type="InterPro" id="IPR011009">
    <property type="entry name" value="Kinase-like_dom_sf"/>
</dbReference>
<evidence type="ECO:0000256" key="6">
    <source>
        <dbReference type="ARBA" id="ARBA00022777"/>
    </source>
</evidence>
<reference evidence="17" key="1">
    <citation type="submission" date="2021-02" db="EMBL/GenBank/DDBJ databases">
        <title>First Annotated Genome of the Yellow-green Alga Tribonema minus.</title>
        <authorList>
            <person name="Mahan K.M."/>
        </authorList>
    </citation>
    <scope>NUCLEOTIDE SEQUENCE</scope>
    <source>
        <strain evidence="17">UTEX B ZZ1240</strain>
    </source>
</reference>
<evidence type="ECO:0000256" key="12">
    <source>
        <dbReference type="ARBA" id="ARBA00047811"/>
    </source>
</evidence>
<dbReference type="PROSITE" id="PS00107">
    <property type="entry name" value="PROTEIN_KINASE_ATP"/>
    <property type="match status" value="1"/>
</dbReference>
<dbReference type="AlphaFoldDB" id="A0A835YV82"/>
<feature type="compositionally biased region" description="Pro residues" evidence="15">
    <location>
        <begin position="79"/>
        <end position="108"/>
    </location>
</feature>
<comment type="subunit">
    <text evidence="8">May form a complex composed of at least the catalytic subunit CRK2 and a cyclin.</text>
</comment>
<dbReference type="PROSITE" id="PS50011">
    <property type="entry name" value="PROTEIN_KINASE_DOM"/>
    <property type="match status" value="1"/>
</dbReference>
<feature type="binding site" evidence="14">
    <location>
        <position position="178"/>
    </location>
    <ligand>
        <name>ATP</name>
        <dbReference type="ChEBI" id="CHEBI:30616"/>
    </ligand>
</feature>
<dbReference type="InterPro" id="IPR017441">
    <property type="entry name" value="Protein_kinase_ATP_BS"/>
</dbReference>
<dbReference type="OrthoDB" id="28397at2759"/>
<protein>
    <recommendedName>
        <fullName evidence="9">Cyclin-dependent kinase 2 homolog</fullName>
        <ecNumber evidence="2">2.7.11.22</ecNumber>
    </recommendedName>
    <alternativeName>
        <fullName evidence="10">Cell division control protein 2 homolog</fullName>
    </alternativeName>
    <alternativeName>
        <fullName evidence="11">cdc2-related kinase 2</fullName>
    </alternativeName>
</protein>
<proteinExistence type="inferred from homology"/>
<dbReference type="InterPro" id="IPR000719">
    <property type="entry name" value="Prot_kinase_dom"/>
</dbReference>
<dbReference type="PROSITE" id="PS00108">
    <property type="entry name" value="PROTEIN_KINASE_ST"/>
    <property type="match status" value="1"/>
</dbReference>
<keyword evidence="6 17" id="KW-0418">Kinase</keyword>
<evidence type="ECO:0000256" key="9">
    <source>
        <dbReference type="ARBA" id="ARBA00039612"/>
    </source>
</evidence>
<dbReference type="InterPro" id="IPR050108">
    <property type="entry name" value="CDK"/>
</dbReference>
<dbReference type="SUPFAM" id="SSF56112">
    <property type="entry name" value="Protein kinase-like (PK-like)"/>
    <property type="match status" value="1"/>
</dbReference>
<evidence type="ECO:0000313" key="18">
    <source>
        <dbReference type="Proteomes" id="UP000664859"/>
    </source>
</evidence>
<dbReference type="PANTHER" id="PTHR24056">
    <property type="entry name" value="CELL DIVISION PROTEIN KINASE"/>
    <property type="match status" value="1"/>
</dbReference>
<dbReference type="Gene3D" id="1.10.510.10">
    <property type="entry name" value="Transferase(Phosphotransferase) domain 1"/>
    <property type="match status" value="1"/>
</dbReference>
<evidence type="ECO:0000256" key="13">
    <source>
        <dbReference type="ARBA" id="ARBA00048367"/>
    </source>
</evidence>
<dbReference type="FunFam" id="1.10.510.10:FF:000624">
    <property type="entry name" value="Mitogen-activated protein kinase"/>
    <property type="match status" value="1"/>
</dbReference>
<dbReference type="Proteomes" id="UP000664859">
    <property type="component" value="Unassembled WGS sequence"/>
</dbReference>
<dbReference type="Pfam" id="PF00069">
    <property type="entry name" value="Pkinase"/>
    <property type="match status" value="1"/>
</dbReference>
<dbReference type="EMBL" id="JAFCMP010000312">
    <property type="protein sequence ID" value="KAG5181589.1"/>
    <property type="molecule type" value="Genomic_DNA"/>
</dbReference>
<evidence type="ECO:0000259" key="16">
    <source>
        <dbReference type="PROSITE" id="PS50011"/>
    </source>
</evidence>
<gene>
    <name evidence="17" type="ORF">JKP88DRAFT_263550</name>
</gene>
<dbReference type="EC" id="2.7.11.22" evidence="2"/>
<evidence type="ECO:0000313" key="17">
    <source>
        <dbReference type="EMBL" id="KAG5181589.1"/>
    </source>
</evidence>
<comment type="caution">
    <text evidence="17">The sequence shown here is derived from an EMBL/GenBank/DDBJ whole genome shotgun (WGS) entry which is preliminary data.</text>
</comment>
<dbReference type="FunFam" id="3.30.200.20:FF:000124">
    <property type="entry name" value="Cyclin-dependent kinase 4"/>
    <property type="match status" value="1"/>
</dbReference>
<comment type="similarity">
    <text evidence="1">Belongs to the protein kinase superfamily. CMGC Ser/Thr protein kinase family. CDC2/CDKX subfamily.</text>
</comment>
<feature type="region of interest" description="Disordered" evidence="15">
    <location>
        <begin position="484"/>
        <end position="510"/>
    </location>
</feature>
<dbReference type="SMART" id="SM00220">
    <property type="entry name" value="S_TKc"/>
    <property type="match status" value="1"/>
</dbReference>
<keyword evidence="4" id="KW-0808">Transferase</keyword>
<feature type="domain" description="Protein kinase" evidence="16">
    <location>
        <begin position="149"/>
        <end position="443"/>
    </location>
</feature>
<dbReference type="GO" id="GO:0005634">
    <property type="term" value="C:nucleus"/>
    <property type="evidence" value="ECO:0007669"/>
    <property type="project" value="TreeGrafter"/>
</dbReference>
<dbReference type="InterPro" id="IPR008271">
    <property type="entry name" value="Ser/Thr_kinase_AS"/>
</dbReference>